<dbReference type="SUPFAM" id="SSF52047">
    <property type="entry name" value="RNI-like"/>
    <property type="match status" value="1"/>
</dbReference>
<dbReference type="InterPro" id="IPR032675">
    <property type="entry name" value="LRR_dom_sf"/>
</dbReference>
<dbReference type="Gene3D" id="3.80.10.10">
    <property type="entry name" value="Ribonuclease Inhibitor"/>
    <property type="match status" value="1"/>
</dbReference>
<proteinExistence type="predicted"/>
<keyword evidence="2" id="KW-1185">Reference proteome</keyword>
<dbReference type="Proteomes" id="UP001175000">
    <property type="component" value="Unassembled WGS sequence"/>
</dbReference>
<protein>
    <submittedName>
        <fullName evidence="1">Uncharacterized protein</fullName>
    </submittedName>
</protein>
<comment type="caution">
    <text evidence="1">The sequence shown here is derived from an EMBL/GenBank/DDBJ whole genome shotgun (WGS) entry which is preliminary data.</text>
</comment>
<name>A0AA39WVT6_9PEZI</name>
<gene>
    <name evidence="1" type="ORF">B0T14DRAFT_149264</name>
</gene>
<organism evidence="1 2">
    <name type="scientific">Immersiella caudata</name>
    <dbReference type="NCBI Taxonomy" id="314043"/>
    <lineage>
        <taxon>Eukaryota</taxon>
        <taxon>Fungi</taxon>
        <taxon>Dikarya</taxon>
        <taxon>Ascomycota</taxon>
        <taxon>Pezizomycotina</taxon>
        <taxon>Sordariomycetes</taxon>
        <taxon>Sordariomycetidae</taxon>
        <taxon>Sordariales</taxon>
        <taxon>Lasiosphaeriaceae</taxon>
        <taxon>Immersiella</taxon>
    </lineage>
</organism>
<accession>A0AA39WVT6</accession>
<sequence length="470" mass="52455">MSLLSLSTELLNHIASHLIPTMDDDTGSYDPDPDFRSCRLALLSLVKTGNHKLHAIAIPHLYHTVCIYDIRCLFDFLHTLVHHPHLADFVRVLNLATFLDGRLDDCTDDKSQALYAGITPDMKAFSFLPLCFGDDFEELSWSETDDFAELSFGLLLCLTNRLESLHLHSPNWNAGDLDPLAAVFASAYDDRAPLPGGFLPRLSRLALSADPRCDDPLLPAGTPGCFMGPGNIKHLELFGANLQGDDELDLAKWRSVETIRISYAHATGSWWYELCSKARPKLRCVDISISPYSSGDDSPANEGFNAAFALCAESLESLRLDFDSVGTHAWIDCVRNMHKLRYLDVSVAVLFASPTAMGRQNICDVLPPPLEELCLRDDVIEAWEDLLPDIDEDAELDWSSPGLGKDAPGVIERALLQLALESESKLPRLRWVRVVVDERLNERLLEGLFTCPVERDGSRFTYTCVPRRSR</sequence>
<dbReference type="AlphaFoldDB" id="A0AA39WVT6"/>
<evidence type="ECO:0000313" key="1">
    <source>
        <dbReference type="EMBL" id="KAK0622510.1"/>
    </source>
</evidence>
<dbReference type="EMBL" id="JAULSU010000003">
    <property type="protein sequence ID" value="KAK0622510.1"/>
    <property type="molecule type" value="Genomic_DNA"/>
</dbReference>
<reference evidence="1" key="1">
    <citation type="submission" date="2023-06" db="EMBL/GenBank/DDBJ databases">
        <title>Genome-scale phylogeny and comparative genomics of the fungal order Sordariales.</title>
        <authorList>
            <consortium name="Lawrence Berkeley National Laboratory"/>
            <person name="Hensen N."/>
            <person name="Bonometti L."/>
            <person name="Westerberg I."/>
            <person name="Brannstrom I.O."/>
            <person name="Guillou S."/>
            <person name="Cros-Aarteil S."/>
            <person name="Calhoun S."/>
            <person name="Haridas S."/>
            <person name="Kuo A."/>
            <person name="Mondo S."/>
            <person name="Pangilinan J."/>
            <person name="Riley R."/>
            <person name="Labutti K."/>
            <person name="Andreopoulos B."/>
            <person name="Lipzen A."/>
            <person name="Chen C."/>
            <person name="Yanf M."/>
            <person name="Daum C."/>
            <person name="Ng V."/>
            <person name="Clum A."/>
            <person name="Steindorff A."/>
            <person name="Ohm R."/>
            <person name="Martin F."/>
            <person name="Silar P."/>
            <person name="Natvig D."/>
            <person name="Lalanne C."/>
            <person name="Gautier V."/>
            <person name="Ament-Velasquez S.L."/>
            <person name="Kruys A."/>
            <person name="Hutchinson M.I."/>
            <person name="Powell A.J."/>
            <person name="Barry K."/>
            <person name="Miller A.N."/>
            <person name="Grigoriev I.V."/>
            <person name="Debuchy R."/>
            <person name="Gladieux P."/>
            <person name="Thoren M.H."/>
            <person name="Johannesson H."/>
        </authorList>
    </citation>
    <scope>NUCLEOTIDE SEQUENCE</scope>
    <source>
        <strain evidence="1">CBS 606.72</strain>
    </source>
</reference>
<evidence type="ECO:0000313" key="2">
    <source>
        <dbReference type="Proteomes" id="UP001175000"/>
    </source>
</evidence>